<dbReference type="AlphaFoldDB" id="A0A1N7MS82"/>
<dbReference type="Proteomes" id="UP000186156">
    <property type="component" value="Unassembled WGS sequence"/>
</dbReference>
<protein>
    <submittedName>
        <fullName evidence="1">Uncharacterized protein</fullName>
    </submittedName>
</protein>
<sequence length="83" mass="9315">MSIELTADAKLAIWEAQYVSLLSDLAAAKSEMSKSAGRDSWETAYIRGAFAAYQRVYDDLLALYHDFCGFRRLLGEQQTTVSE</sequence>
<name>A0A1N7MS82_9BACL</name>
<dbReference type="RefSeq" id="WP_076346969.1">
    <property type="nucleotide sequence ID" value="NZ_FTOO01000006.1"/>
</dbReference>
<organism evidence="1 2">
    <name type="scientific">Alicyclobacillus vulcanalis</name>
    <dbReference type="NCBI Taxonomy" id="252246"/>
    <lineage>
        <taxon>Bacteria</taxon>
        <taxon>Bacillati</taxon>
        <taxon>Bacillota</taxon>
        <taxon>Bacilli</taxon>
        <taxon>Bacillales</taxon>
        <taxon>Alicyclobacillaceae</taxon>
        <taxon>Alicyclobacillus</taxon>
    </lineage>
</organism>
<gene>
    <name evidence="1" type="ORF">SAMN05421799_10671</name>
</gene>
<evidence type="ECO:0000313" key="1">
    <source>
        <dbReference type="EMBL" id="SIS88976.1"/>
    </source>
</evidence>
<reference evidence="2" key="1">
    <citation type="submission" date="2017-01" db="EMBL/GenBank/DDBJ databases">
        <authorList>
            <person name="Varghese N."/>
            <person name="Submissions S."/>
        </authorList>
    </citation>
    <scope>NUCLEOTIDE SEQUENCE [LARGE SCALE GENOMIC DNA]</scope>
    <source>
        <strain evidence="2">DSM 16176</strain>
    </source>
</reference>
<dbReference type="STRING" id="252246.SAMN05421799_10671"/>
<keyword evidence="2" id="KW-1185">Reference proteome</keyword>
<dbReference type="EMBL" id="FTOO01000006">
    <property type="protein sequence ID" value="SIS88976.1"/>
    <property type="molecule type" value="Genomic_DNA"/>
</dbReference>
<evidence type="ECO:0000313" key="2">
    <source>
        <dbReference type="Proteomes" id="UP000186156"/>
    </source>
</evidence>
<accession>A0A1N7MS82</accession>
<proteinExistence type="predicted"/>
<dbReference type="OrthoDB" id="9964614at2"/>